<reference evidence="1 2" key="1">
    <citation type="journal article" date="2015" name="Genome Biol. Evol.">
        <title>Comparative Genomics of a Bacterivorous Green Alga Reveals Evolutionary Causalities and Consequences of Phago-Mixotrophic Mode of Nutrition.</title>
        <authorList>
            <person name="Burns J.A."/>
            <person name="Paasch A."/>
            <person name="Narechania A."/>
            <person name="Kim E."/>
        </authorList>
    </citation>
    <scope>NUCLEOTIDE SEQUENCE [LARGE SCALE GENOMIC DNA]</scope>
    <source>
        <strain evidence="1 2">PLY_AMNH</strain>
    </source>
</reference>
<evidence type="ECO:0000313" key="1">
    <source>
        <dbReference type="EMBL" id="KAK3241230.1"/>
    </source>
</evidence>
<evidence type="ECO:0000313" key="2">
    <source>
        <dbReference type="Proteomes" id="UP001190700"/>
    </source>
</evidence>
<sequence>MNNDNTPCPICPKKGIVGDCQCNRKSHGELILQRRYLDKLPQGSLQGFAKKVCSSEVNFDPVVKTPTAAAKKTSVDSRFIKLFEHVLRKSKEETLGRPVKTSFHAGYLKIQRANKRDIKQYLQTRDYASDPRRSIHDFPVSCDGDAAFLAWLDADPTSDEPATTVENVQARTYQWSQLEIQAIGNKRGRKVALDAAGEIYNDCVVACRAQLAAGLPGDAHILASIIRAVIECSGHPELLKHFLVSETWTYAFLHANDLKPRKGTNNRKEPANWEAQLEKHVLRVAHVVKTKNIPKALVVAFDHVGFQVLPIKNTTWAPRGSDVVPLIGLDDKRQITAVVAEALDDDGSGIVVGIQLIYTGTTERCLPAVEHRQLEMFADFHFTYTYNHWADEDTNYELFENIIVKHFLNTKTRLRLPPDHPSMVILDCWPVQKSEHFRARVAASWPWIHLEYVPPGCTGKGQKFDVDGGGVYKPKLQERTTRYVQEEFTKALKGGESLENVKLDLTLGTMKTRQLYWIQEVHSEFKSNVLARTKGWNLTGIPRAFTAACQEEAVKVHAEGELWPTGNTLQLVPVGDEMVPEASTDDAEWILNPNSEVDVNSGASTSTVPSCSYEEHGAEIDDARKGKKARTDVEEHFEFSDMNADTYALTLAAGKDEFSFAVKVGSTVHSVMDFVIIVTPDPFKDDFTVVSFTVEAKFF</sequence>
<accession>A0AAE0BSD4</accession>
<keyword evidence="2" id="KW-1185">Reference proteome</keyword>
<comment type="caution">
    <text evidence="1">The sequence shown here is derived from an EMBL/GenBank/DDBJ whole genome shotgun (WGS) entry which is preliminary data.</text>
</comment>
<dbReference type="Proteomes" id="UP001190700">
    <property type="component" value="Unassembled WGS sequence"/>
</dbReference>
<organism evidence="1 2">
    <name type="scientific">Cymbomonas tetramitiformis</name>
    <dbReference type="NCBI Taxonomy" id="36881"/>
    <lineage>
        <taxon>Eukaryota</taxon>
        <taxon>Viridiplantae</taxon>
        <taxon>Chlorophyta</taxon>
        <taxon>Pyramimonadophyceae</taxon>
        <taxon>Pyramimonadales</taxon>
        <taxon>Pyramimonadaceae</taxon>
        <taxon>Cymbomonas</taxon>
    </lineage>
</organism>
<name>A0AAE0BSD4_9CHLO</name>
<dbReference type="AlphaFoldDB" id="A0AAE0BSD4"/>
<gene>
    <name evidence="1" type="ORF">CYMTET_48981</name>
</gene>
<proteinExistence type="predicted"/>
<dbReference type="EMBL" id="LGRX02033440">
    <property type="protein sequence ID" value="KAK3241230.1"/>
    <property type="molecule type" value="Genomic_DNA"/>
</dbReference>
<protein>
    <submittedName>
        <fullName evidence="1">Uncharacterized protein</fullName>
    </submittedName>
</protein>